<evidence type="ECO:0000259" key="1">
    <source>
        <dbReference type="Pfam" id="PF07992"/>
    </source>
</evidence>
<sequence>MKSITSLHGKVETVGVRRTESADAPDINSLITPSTADVFGRVHVIYLLEQANLAVTLTNTSNELLAHAAFLNHPNVDFVDQACWEPWFCEQFGADKCTPLNTLFMHLFVALPEFSIASAKEIVRTVFSAIPDLHYIFLVTTNSSSLGEMLKMKPQFFTTFESNAISPCSAFVCLRHNHVPRLHIRRARVEDHDDLTPILAEHASMLNASYGPYFLADLIEAQDEDHHAAVCEVPQDEGTAVGFISASAEVNLKLLSQCFELAPFDRLCKPAPEGPTEMEPGLDIAALPQEPDADSLSDQEVAWRRDALKNKYRHMREGTGNLFFFFFLYSSRLMTFYFFVNDRDFCVISVPMMVPEFPLLKRFLRVTPRPASSLPHELYICHRSSLLTCVRPPPSSTQHHDSHGTPLQAFVAVVQEQVVGTAIIRNEEDIEYIRSHYNIESFIYFSHHQREDHGQLSHFALNPIFQYYARHFLGEALRLGHKSCLYYPIYPPHQSQRNASAHSLTWALGCMVPVRPRRQIVYPLEELGINAPPAQVSKEEVPYALNHFSRKLTMEPKLTINSRIVVVGASDTGMSFLEVLSFCPHLRFNNLILISTHGFPDSGINENMRFLSTSHSYSAQDHAQLSLRSRVHVVAGKIISIDRAAKHVVVSGGCQVAYDHLVLCTGQQYQVPCPTGVDISQQVTNSDAEVQRSQWYRWPVPSNLLTLNDNHDCQIAYHWLLENFIDGEGNVVIYGNSIDAYTCVEALLCMGVSGSRIHLVHLPTDSPGSCFNNPTVERAVTEALNKRGVTVYENCLLAQVNDGQDPEPITAVSFTTNKEALRMECSVFMNFSRKGVDHDTFRVLNDACLVYDGGLIIDTAFLTNDPAIRAAGPLTKFARRYYADSWEHAHFNSKEVGQALAAALLPLFDPTLEPTSNLPEGMDRLVLIYADAKIQGGKLPGGYSYLQVAKPAICMPLVAQPSPGQEMVTGSIEAGKYFCLYVNQHGVVESITCLSLKPIPVSNYLCLYGKHEQLLNRLCDRFDEGLIHDFYSYFKEPWCLAVYHDRFADFEEEVRQIMESAKDDGDLLSLPELVQKVLNEEAVSENPKIYLKNIFQKSDSITTLKKSMLNYLNYNRYHLTMYAQPGLI</sequence>
<feature type="domain" description="FAD/NAD(P)-binding" evidence="1">
    <location>
        <begin position="563"/>
        <end position="880"/>
    </location>
</feature>
<evidence type="ECO:0000313" key="4">
    <source>
        <dbReference type="Ensembl" id="ENSSFOP00015063035.1"/>
    </source>
</evidence>
<reference evidence="4 5" key="1">
    <citation type="submission" date="2019-04" db="EMBL/GenBank/DDBJ databases">
        <authorList>
            <consortium name="Wellcome Sanger Institute Data Sharing"/>
        </authorList>
    </citation>
    <scope>NUCLEOTIDE SEQUENCE [LARGE SCALE GENOMIC DNA]</scope>
</reference>
<protein>
    <submittedName>
        <fullName evidence="4">Cilia and flagella associated protein 61</fullName>
    </submittedName>
</protein>
<proteinExistence type="predicted"/>
<dbReference type="GeneTree" id="ENSGT00390000004987"/>
<accession>A0A8C9VPS8</accession>
<feature type="domain" description="CFAP61 dimerisation" evidence="3">
    <location>
        <begin position="929"/>
        <end position="1042"/>
    </location>
</feature>
<dbReference type="Ensembl" id="ENSSFOT00015045193.1">
    <property type="protein sequence ID" value="ENSSFOP00015063035.1"/>
    <property type="gene ID" value="ENSSFOG00015000956.2"/>
</dbReference>
<keyword evidence="5" id="KW-1185">Reference proteome</keyword>
<dbReference type="SUPFAM" id="SSF51905">
    <property type="entry name" value="FAD/NAD(P)-binding domain"/>
    <property type="match status" value="1"/>
</dbReference>
<dbReference type="OrthoDB" id="382863at2759"/>
<dbReference type="InterPro" id="IPR038884">
    <property type="entry name" value="CFAP61"/>
</dbReference>
<evidence type="ECO:0000313" key="5">
    <source>
        <dbReference type="Proteomes" id="UP000694397"/>
    </source>
</evidence>
<organism evidence="4 5">
    <name type="scientific">Scleropages formosus</name>
    <name type="common">Asian bonytongue</name>
    <name type="synonym">Osteoglossum formosum</name>
    <dbReference type="NCBI Taxonomy" id="113540"/>
    <lineage>
        <taxon>Eukaryota</taxon>
        <taxon>Metazoa</taxon>
        <taxon>Chordata</taxon>
        <taxon>Craniata</taxon>
        <taxon>Vertebrata</taxon>
        <taxon>Euteleostomi</taxon>
        <taxon>Actinopterygii</taxon>
        <taxon>Neopterygii</taxon>
        <taxon>Teleostei</taxon>
        <taxon>Osteoglossocephala</taxon>
        <taxon>Osteoglossomorpha</taxon>
        <taxon>Osteoglossiformes</taxon>
        <taxon>Osteoglossidae</taxon>
        <taxon>Scleropages</taxon>
    </lineage>
</organism>
<evidence type="ECO:0000259" key="3">
    <source>
        <dbReference type="Pfam" id="PF23150"/>
    </source>
</evidence>
<gene>
    <name evidence="4" type="primary">CFAP61</name>
</gene>
<dbReference type="PANTHER" id="PTHR21178:SF8">
    <property type="entry name" value="CILIA- AND FLAGELLA-ASSOCIATED PROTEIN 61"/>
    <property type="match status" value="1"/>
</dbReference>
<dbReference type="PANTHER" id="PTHR21178">
    <property type="entry name" value="CILIA- AND FLAGELLA-ASSOCIATED PROTEIN 61"/>
    <property type="match status" value="1"/>
</dbReference>
<dbReference type="InterPro" id="IPR032151">
    <property type="entry name" value="CFAP61_N"/>
</dbReference>
<dbReference type="Pfam" id="PF07992">
    <property type="entry name" value="Pyr_redox_2"/>
    <property type="match status" value="1"/>
</dbReference>
<dbReference type="InterPro" id="IPR023753">
    <property type="entry name" value="FAD/NAD-binding_dom"/>
</dbReference>
<dbReference type="Proteomes" id="UP000694397">
    <property type="component" value="Chromosome 1"/>
</dbReference>
<name>A0A8C9VPS8_SCLFO</name>
<dbReference type="Pfam" id="PF23150">
    <property type="entry name" value="CFAP61_dimer"/>
    <property type="match status" value="1"/>
</dbReference>
<dbReference type="AlphaFoldDB" id="A0A8C9VPS8"/>
<dbReference type="InterPro" id="IPR056299">
    <property type="entry name" value="CFAP61_dimer"/>
</dbReference>
<dbReference type="GO" id="GO:0016491">
    <property type="term" value="F:oxidoreductase activity"/>
    <property type="evidence" value="ECO:0007669"/>
    <property type="project" value="InterPro"/>
</dbReference>
<reference evidence="4" key="3">
    <citation type="submission" date="2025-09" db="UniProtKB">
        <authorList>
            <consortium name="Ensembl"/>
        </authorList>
    </citation>
    <scope>IDENTIFICATION</scope>
</reference>
<dbReference type="Pfam" id="PF16092">
    <property type="entry name" value="CFAP61_N"/>
    <property type="match status" value="1"/>
</dbReference>
<dbReference type="InterPro" id="IPR036188">
    <property type="entry name" value="FAD/NAD-bd_sf"/>
</dbReference>
<reference evidence="4" key="2">
    <citation type="submission" date="2025-08" db="UniProtKB">
        <authorList>
            <consortium name="Ensembl"/>
        </authorList>
    </citation>
    <scope>IDENTIFICATION</scope>
</reference>
<feature type="domain" description="Cilia- and flagella-associated protein 61 N-terminal" evidence="2">
    <location>
        <begin position="16"/>
        <end position="270"/>
    </location>
</feature>
<evidence type="ECO:0000259" key="2">
    <source>
        <dbReference type="Pfam" id="PF16092"/>
    </source>
</evidence>
<dbReference type="Gene3D" id="3.50.50.60">
    <property type="entry name" value="FAD/NAD(P)-binding domain"/>
    <property type="match status" value="2"/>
</dbReference>